<reference evidence="8" key="1">
    <citation type="journal article" date="2014" name="Insect Biochem. Mol. Biol.">
        <title>An insight into the sialome of the frog biting fly, Corethrella appendiculata.</title>
        <authorList>
            <person name="Ribeiro J.M.C."/>
            <person name="Chagas A.C."/>
            <person name="Pham V.M."/>
            <person name="Lounibos L.P."/>
            <person name="Calvo E."/>
        </authorList>
    </citation>
    <scope>NUCLEOTIDE SEQUENCE</scope>
    <source>
        <tissue evidence="8">Salivary glands</tissue>
    </source>
</reference>
<dbReference type="PANTHER" id="PTHR43243:SF105">
    <property type="entry name" value="CATIONIC AMINO ACID TRANSPORTER C-TERMINAL DOMAIN-CONTAINING PROTEIN"/>
    <property type="match status" value="1"/>
</dbReference>
<feature type="transmembrane region" description="Helical" evidence="6">
    <location>
        <begin position="531"/>
        <end position="550"/>
    </location>
</feature>
<dbReference type="EMBL" id="GANO01002848">
    <property type="protein sequence ID" value="JAB57023.1"/>
    <property type="molecule type" value="mRNA"/>
</dbReference>
<keyword evidence="3 6" id="KW-1133">Transmembrane helix</keyword>
<dbReference type="InterPro" id="IPR002293">
    <property type="entry name" value="AA/rel_permease1"/>
</dbReference>
<evidence type="ECO:0000256" key="6">
    <source>
        <dbReference type="SAM" id="Phobius"/>
    </source>
</evidence>
<feature type="transmembrane region" description="Helical" evidence="6">
    <location>
        <begin position="466"/>
        <end position="485"/>
    </location>
</feature>
<evidence type="ECO:0000259" key="7">
    <source>
        <dbReference type="Pfam" id="PF13906"/>
    </source>
</evidence>
<feature type="domain" description="Cationic amino acid transporter C-terminal" evidence="7">
    <location>
        <begin position="529"/>
        <end position="573"/>
    </location>
</feature>
<evidence type="ECO:0000256" key="4">
    <source>
        <dbReference type="ARBA" id="ARBA00023136"/>
    </source>
</evidence>
<dbReference type="Pfam" id="PF13520">
    <property type="entry name" value="AA_permease_2"/>
    <property type="match status" value="1"/>
</dbReference>
<dbReference type="GO" id="GO:0000064">
    <property type="term" value="F:L-ornithine transmembrane transporter activity"/>
    <property type="evidence" value="ECO:0007669"/>
    <property type="project" value="TreeGrafter"/>
</dbReference>
<comment type="subcellular location">
    <subcellularLocation>
        <location evidence="1">Membrane</location>
        <topology evidence="1">Multi-pass membrane protein</topology>
    </subcellularLocation>
</comment>
<organism evidence="8">
    <name type="scientific">Corethrella appendiculata</name>
    <dbReference type="NCBI Taxonomy" id="1370023"/>
    <lineage>
        <taxon>Eukaryota</taxon>
        <taxon>Metazoa</taxon>
        <taxon>Ecdysozoa</taxon>
        <taxon>Arthropoda</taxon>
        <taxon>Hexapoda</taxon>
        <taxon>Insecta</taxon>
        <taxon>Pterygota</taxon>
        <taxon>Neoptera</taxon>
        <taxon>Endopterygota</taxon>
        <taxon>Diptera</taxon>
        <taxon>Nematocera</taxon>
        <taxon>Culicoidea</taxon>
        <taxon>Chaoboridae</taxon>
        <taxon>Corethrella</taxon>
    </lineage>
</organism>
<feature type="transmembrane region" description="Helical" evidence="6">
    <location>
        <begin position="391"/>
        <end position="412"/>
    </location>
</feature>
<evidence type="ECO:0000256" key="1">
    <source>
        <dbReference type="ARBA" id="ARBA00004141"/>
    </source>
</evidence>
<feature type="non-terminal residue" evidence="8">
    <location>
        <position position="1"/>
    </location>
</feature>
<name>U5ETB6_9DIPT</name>
<dbReference type="FunFam" id="1.20.1740.10:FF:000050">
    <property type="entry name" value="MGC157082 protein"/>
    <property type="match status" value="1"/>
</dbReference>
<dbReference type="GO" id="GO:0061459">
    <property type="term" value="F:L-arginine transmembrane transporter activity"/>
    <property type="evidence" value="ECO:0007669"/>
    <property type="project" value="TreeGrafter"/>
</dbReference>
<dbReference type="GO" id="GO:0015189">
    <property type="term" value="F:L-lysine transmembrane transporter activity"/>
    <property type="evidence" value="ECO:0007669"/>
    <property type="project" value="TreeGrafter"/>
</dbReference>
<protein>
    <submittedName>
        <fullName evidence="8">Putative amino acid transporter</fullName>
    </submittedName>
</protein>
<accession>U5ETB6</accession>
<dbReference type="GO" id="GO:0005886">
    <property type="term" value="C:plasma membrane"/>
    <property type="evidence" value="ECO:0007669"/>
    <property type="project" value="TreeGrafter"/>
</dbReference>
<feature type="compositionally biased region" description="Polar residues" evidence="5">
    <location>
        <begin position="652"/>
        <end position="669"/>
    </location>
</feature>
<feature type="transmembrane region" description="Helical" evidence="6">
    <location>
        <begin position="317"/>
        <end position="345"/>
    </location>
</feature>
<feature type="compositionally biased region" description="Basic and acidic residues" evidence="5">
    <location>
        <begin position="717"/>
        <end position="729"/>
    </location>
</feature>
<feature type="region of interest" description="Disordered" evidence="5">
    <location>
        <begin position="1108"/>
        <end position="1127"/>
    </location>
</feature>
<feature type="compositionally biased region" description="Polar residues" evidence="5">
    <location>
        <begin position="1109"/>
        <end position="1118"/>
    </location>
</feature>
<feature type="transmembrane region" description="Helical" evidence="6">
    <location>
        <begin position="181"/>
        <end position="203"/>
    </location>
</feature>
<evidence type="ECO:0000313" key="8">
    <source>
        <dbReference type="EMBL" id="JAB57023.1"/>
    </source>
</evidence>
<feature type="transmembrane region" description="Helical" evidence="6">
    <location>
        <begin position="155"/>
        <end position="175"/>
    </location>
</feature>
<feature type="transmembrane region" description="Helical" evidence="6">
    <location>
        <begin position="91"/>
        <end position="109"/>
    </location>
</feature>
<dbReference type="Pfam" id="PF13906">
    <property type="entry name" value="AA_permease_C"/>
    <property type="match status" value="1"/>
</dbReference>
<keyword evidence="4 6" id="KW-0472">Membrane</keyword>
<dbReference type="AlphaFoldDB" id="U5ETB6"/>
<dbReference type="CDD" id="cd06174">
    <property type="entry name" value="MFS"/>
    <property type="match status" value="1"/>
</dbReference>
<feature type="region of interest" description="Disordered" evidence="5">
    <location>
        <begin position="652"/>
        <end position="672"/>
    </location>
</feature>
<feature type="transmembrane region" description="Helical" evidence="6">
    <location>
        <begin position="497"/>
        <end position="519"/>
    </location>
</feature>
<sequence length="1127" mass="125487">SYWKILTRKKVISFDTDQSSKLGRILDTYDLTALGVGATLGVGVYVLAGHVSRDQAGPSVILSFFIAACASFLAGLCYSEFGARVPKSGSAYIYSYVCIGEFIAFTIGWNLMLEYIIGSASVSRGLSLYIDSLLNNTMKNKFIEIAPINSAFMSNYFDFFSFSVAILLGIALAFGLKKSKIINNLFTISNIIIVLFVIIAGSIKADIKNWQIQPIAELTSAFVIGKGGFFPFGFEGTLKGAATCFFGFVGFDCIATTGEEVRDPKKAIPRAILFSLLIIFLAYFGVSTVLTLMWPYYDQDVNAPLPYVFEAIGWPVAKWIVTIGGVIGLIASLFGAMFPLPRIIYAMAQDGLIFRSLGKVSSKFKTPVFGTLCASLLTGCMSAMFDLHALINMLSIGTLMAYTVVAISILILRFSETQEEILPPSITNQEASNLIKSGDRITCSSFMQQLFNVSCIRIPTNTSTTVIGVLVTIYCIGSLLLASILSFAKEAIVRQELWALISIGLLLFLLMCLVITMAIQPRETAESPFKVPLVPLLPCVSIFVNIYLMLMLDIYTWIRFAVWMAIGLPMYIACACCKYKSIDNNNTNDNGKITKDSTLTTISQIESSQNTPEFVKENPTEFSNENKEENLLKLSNGNAVKLITNNLGESYTESISTPTQKSRTPSPKSSLDEIILVSEIGNTLTEKKEPNGKAYSIEDEQQQQQEPPPLSVADLTPEEKDTELENKEENRAIAILDNILDDEEKNSQSLNENIEKSTIVEIHQQDDNEIDIKLLEPIPDYDDDEIIVEKPPILQATDDKETLEVEENSEDTKTQIEEEIKPTEEEIKVQSSPEPVPQKRIMFINGQDDENSDNEIENDENFSNLNKPKQEEFLQRLNSLLIIPRLSSKNKIKNSSNYETSDDDVNEDSGKVAKLTNKTFPRSKSEPDFQHLEKEIKERNDQSKNSIPIAPKFDPILYKTIASHRNRPALSLTPIDTEVQTDENNNNTEEKIATPVEEPITKDAFKMKLEAILQRGLQPEIITQRPKSPIIRRDSKTNETIDSNNENNPEISETETIELDLENEDDSKLPISKSNRFDTVAKQKLIFDGVLKSINPNTRPSIIKRTESTKSTGNSVTFNGLIKHEID</sequence>
<dbReference type="PANTHER" id="PTHR43243">
    <property type="entry name" value="INNER MEMBRANE TRANSPORTER YGJI-RELATED"/>
    <property type="match status" value="1"/>
</dbReference>
<dbReference type="InterPro" id="IPR029485">
    <property type="entry name" value="CAT_C"/>
</dbReference>
<evidence type="ECO:0000256" key="2">
    <source>
        <dbReference type="ARBA" id="ARBA00022692"/>
    </source>
</evidence>
<feature type="transmembrane region" description="Helical" evidence="6">
    <location>
        <begin position="366"/>
        <end position="385"/>
    </location>
</feature>
<evidence type="ECO:0000256" key="3">
    <source>
        <dbReference type="ARBA" id="ARBA00022989"/>
    </source>
</evidence>
<evidence type="ECO:0000256" key="5">
    <source>
        <dbReference type="SAM" id="MobiDB-lite"/>
    </source>
</evidence>
<feature type="transmembrane region" description="Helical" evidence="6">
    <location>
        <begin position="28"/>
        <end position="48"/>
    </location>
</feature>
<keyword evidence="2 6" id="KW-0812">Transmembrane</keyword>
<feature type="transmembrane region" description="Helical" evidence="6">
    <location>
        <begin position="60"/>
        <end position="79"/>
    </location>
</feature>
<feature type="transmembrane region" description="Helical" evidence="6">
    <location>
        <begin position="272"/>
        <end position="297"/>
    </location>
</feature>
<dbReference type="GO" id="GO:0097638">
    <property type="term" value="P:L-arginine import across plasma membrane"/>
    <property type="evidence" value="ECO:0007669"/>
    <property type="project" value="TreeGrafter"/>
</dbReference>
<feature type="region of interest" description="Disordered" evidence="5">
    <location>
        <begin position="696"/>
        <end position="729"/>
    </location>
</feature>
<dbReference type="Gene3D" id="1.20.1740.10">
    <property type="entry name" value="Amino acid/polyamine transporter I"/>
    <property type="match status" value="2"/>
</dbReference>
<proteinExistence type="evidence at transcript level"/>